<evidence type="ECO:0000259" key="2">
    <source>
        <dbReference type="Pfam" id="PF07969"/>
    </source>
</evidence>
<evidence type="ECO:0000256" key="1">
    <source>
        <dbReference type="SAM" id="SignalP"/>
    </source>
</evidence>
<dbReference type="NCBIfam" id="NF006560">
    <property type="entry name" value="PRK09061.1"/>
    <property type="match status" value="1"/>
</dbReference>
<keyword evidence="4" id="KW-1185">Reference proteome</keyword>
<feature type="domain" description="Amidohydrolase 3" evidence="2">
    <location>
        <begin position="70"/>
        <end position="338"/>
    </location>
</feature>
<dbReference type="PANTHER" id="PTHR11647:SF1">
    <property type="entry name" value="COLLAPSIN RESPONSE MEDIATOR PROTEIN"/>
    <property type="match status" value="1"/>
</dbReference>
<keyword evidence="1" id="KW-0732">Signal</keyword>
<dbReference type="Pfam" id="PF07969">
    <property type="entry name" value="Amidohydro_3"/>
    <property type="match status" value="1"/>
</dbReference>
<dbReference type="PANTHER" id="PTHR11647">
    <property type="entry name" value="HYDRANTOINASE/DIHYDROPYRIMIDINASE FAMILY MEMBER"/>
    <property type="match status" value="1"/>
</dbReference>
<dbReference type="Proteomes" id="UP000286482">
    <property type="component" value="Unassembled WGS sequence"/>
</dbReference>
<proteinExistence type="predicted"/>
<comment type="caution">
    <text evidence="3">The sequence shown here is derived from an EMBL/GenBank/DDBJ whole genome shotgun (WGS) entry which is preliminary data.</text>
</comment>
<protein>
    <submittedName>
        <fullName evidence="3">D-glutamate deacylase</fullName>
    </submittedName>
</protein>
<gene>
    <name evidence="3" type="ORF">DBZ36_11670</name>
</gene>
<dbReference type="Gene3D" id="2.30.40.10">
    <property type="entry name" value="Urease, subunit C, domain 1"/>
    <property type="match status" value="1"/>
</dbReference>
<dbReference type="SUPFAM" id="SSF51338">
    <property type="entry name" value="Composite domain of metallo-dependent hydrolases"/>
    <property type="match status" value="1"/>
</dbReference>
<feature type="signal peptide" evidence="1">
    <location>
        <begin position="1"/>
        <end position="26"/>
    </location>
</feature>
<evidence type="ECO:0000313" key="3">
    <source>
        <dbReference type="EMBL" id="RKF18152.1"/>
    </source>
</evidence>
<feature type="chain" id="PRO_5019254066" evidence="1">
    <location>
        <begin position="27"/>
        <end position="518"/>
    </location>
</feature>
<dbReference type="EMBL" id="RAQO01000006">
    <property type="protein sequence ID" value="RKF18152.1"/>
    <property type="molecule type" value="Genomic_DNA"/>
</dbReference>
<dbReference type="InterPro" id="IPR013108">
    <property type="entry name" value="Amidohydro_3"/>
</dbReference>
<dbReference type="InterPro" id="IPR032466">
    <property type="entry name" value="Metal_Hydrolase"/>
</dbReference>
<evidence type="ECO:0000313" key="4">
    <source>
        <dbReference type="Proteomes" id="UP000286482"/>
    </source>
</evidence>
<dbReference type="OrthoDB" id="9766983at2"/>
<dbReference type="CDD" id="cd01297">
    <property type="entry name" value="D-aminoacylase"/>
    <property type="match status" value="1"/>
</dbReference>
<dbReference type="Gene3D" id="3.20.20.140">
    <property type="entry name" value="Metal-dependent hydrolases"/>
    <property type="match status" value="1"/>
</dbReference>
<name>A0A420EBY9_9ALTE</name>
<dbReference type="GO" id="GO:0016810">
    <property type="term" value="F:hydrolase activity, acting on carbon-nitrogen (but not peptide) bonds"/>
    <property type="evidence" value="ECO:0007669"/>
    <property type="project" value="InterPro"/>
</dbReference>
<dbReference type="SUPFAM" id="SSF51556">
    <property type="entry name" value="Metallo-dependent hydrolases"/>
    <property type="match status" value="1"/>
</dbReference>
<reference evidence="3 4" key="1">
    <citation type="submission" date="2018-09" db="EMBL/GenBank/DDBJ databases">
        <authorList>
            <person name="Wang Z."/>
        </authorList>
    </citation>
    <scope>NUCLEOTIDE SEQUENCE [LARGE SCALE GENOMIC DNA]</scope>
    <source>
        <strain evidence="3 4">ALS 81</strain>
    </source>
</reference>
<dbReference type="InterPro" id="IPR050378">
    <property type="entry name" value="Metallo-dep_Hydrolases_sf"/>
</dbReference>
<dbReference type="InterPro" id="IPR011059">
    <property type="entry name" value="Metal-dep_hydrolase_composite"/>
</dbReference>
<dbReference type="AlphaFoldDB" id="A0A420EBY9"/>
<sequence>MMKLSTFLHSLICMGLLASGSSAVYASDYDVVILNGRVIDPETNFDAIANVGISGNTIQKITDKSITGTKTIDASNKVVAPGFIDIHAHGQNIGDYRMQAMQGVTTMLELESGVLPIEDWYATQGQKNLPLNYGAAAGWTFARIATFTDTSPQATTKYFQDAQSLTDWKMNIADPTQQKNIMSLVEEGLEQGGLGIGINAGYAPGHGQKEYFALAQLAAKHDVATFTHVRYASNTEPQSSFEAIKELIANAAITGAQMHICHINSTSLKDIETIMPMVGQAIDNGVNITVGAYPWGAASTVVGAAMFSGEGWRERMGSSADNFQLGTERMSEEQLADYQSNSPGTFIVWHFLDEANPKDLALLDASVTNPNVLIESDEMFWMSMDDHGHIDNYEGNQWPLPPKLFSHPRSNGTFAKVLRSYVRERGILEMSEAIRKMSLMPAQTIENFVPQMKKKGRIQAGMDADIVVFNPDTIADVGTYQDPNHPAVGVSWVLVNGAITVNDGQLDPQVSAGQPIRR</sequence>
<organism evidence="3 4">
    <name type="scientific">Alginatibacterium sediminis</name>
    <dbReference type="NCBI Taxonomy" id="2164068"/>
    <lineage>
        <taxon>Bacteria</taxon>
        <taxon>Pseudomonadati</taxon>
        <taxon>Pseudomonadota</taxon>
        <taxon>Gammaproteobacteria</taxon>
        <taxon>Alteromonadales</taxon>
        <taxon>Alteromonadaceae</taxon>
        <taxon>Alginatibacterium</taxon>
    </lineage>
</organism>
<accession>A0A420EBY9</accession>